<evidence type="ECO:0000313" key="1">
    <source>
        <dbReference type="EMBL" id="KAF3598899.1"/>
    </source>
</evidence>
<dbReference type="Proteomes" id="UP000712600">
    <property type="component" value="Unassembled WGS sequence"/>
</dbReference>
<evidence type="ECO:0000313" key="2">
    <source>
        <dbReference type="Proteomes" id="UP000712600"/>
    </source>
</evidence>
<dbReference type="AlphaFoldDB" id="A0A8S9SDS8"/>
<proteinExistence type="predicted"/>
<comment type="caution">
    <text evidence="1">The sequence shown here is derived from an EMBL/GenBank/DDBJ whole genome shotgun (WGS) entry which is preliminary data.</text>
</comment>
<reference evidence="1" key="1">
    <citation type="submission" date="2019-12" db="EMBL/GenBank/DDBJ databases">
        <title>Genome sequencing and annotation of Brassica cretica.</title>
        <authorList>
            <person name="Studholme D.J."/>
            <person name="Sarris P."/>
        </authorList>
    </citation>
    <scope>NUCLEOTIDE SEQUENCE</scope>
    <source>
        <strain evidence="1">PFS-109/04</strain>
        <tissue evidence="1">Leaf</tissue>
    </source>
</reference>
<gene>
    <name evidence="1" type="ORF">F2Q69_00034526</name>
</gene>
<name>A0A8S9SDS8_BRACR</name>
<sequence>MKVKAHDLIGSTNELPSNEHHRISRAAAKLSQCLLYFLSSVHLVQLLDRWAHAKVYEESLDCVRHAARVLAKDHY</sequence>
<dbReference type="EMBL" id="QGKX02000004">
    <property type="protein sequence ID" value="KAF3598899.1"/>
    <property type="molecule type" value="Genomic_DNA"/>
</dbReference>
<protein>
    <submittedName>
        <fullName evidence="1">Uncharacterized protein</fullName>
    </submittedName>
</protein>
<accession>A0A8S9SDS8</accession>
<organism evidence="1 2">
    <name type="scientific">Brassica cretica</name>
    <name type="common">Mustard</name>
    <dbReference type="NCBI Taxonomy" id="69181"/>
    <lineage>
        <taxon>Eukaryota</taxon>
        <taxon>Viridiplantae</taxon>
        <taxon>Streptophyta</taxon>
        <taxon>Embryophyta</taxon>
        <taxon>Tracheophyta</taxon>
        <taxon>Spermatophyta</taxon>
        <taxon>Magnoliopsida</taxon>
        <taxon>eudicotyledons</taxon>
        <taxon>Gunneridae</taxon>
        <taxon>Pentapetalae</taxon>
        <taxon>rosids</taxon>
        <taxon>malvids</taxon>
        <taxon>Brassicales</taxon>
        <taxon>Brassicaceae</taxon>
        <taxon>Brassiceae</taxon>
        <taxon>Brassica</taxon>
    </lineage>
</organism>